<evidence type="ECO:0000256" key="1">
    <source>
        <dbReference type="SAM" id="Phobius"/>
    </source>
</evidence>
<dbReference type="EMBL" id="CAEZTR010000030">
    <property type="protein sequence ID" value="CAB4573773.1"/>
    <property type="molecule type" value="Genomic_DNA"/>
</dbReference>
<keyword evidence="1" id="KW-1133">Transmembrane helix</keyword>
<name>A0A6J6EHF4_9ZZZZ</name>
<protein>
    <submittedName>
        <fullName evidence="3">Unannotated protein</fullName>
    </submittedName>
</protein>
<evidence type="ECO:0000313" key="2">
    <source>
        <dbReference type="EMBL" id="CAB4572162.1"/>
    </source>
</evidence>
<accession>A0A6J6EHF4</accession>
<keyword evidence="1" id="KW-0472">Membrane</keyword>
<feature type="transmembrane region" description="Helical" evidence="1">
    <location>
        <begin position="7"/>
        <end position="28"/>
    </location>
</feature>
<dbReference type="EMBL" id="CAEZTG010000119">
    <property type="protein sequence ID" value="CAB4572162.1"/>
    <property type="molecule type" value="Genomic_DNA"/>
</dbReference>
<sequence>MNDFGVLSKILMVALVVTFACALGGAFLPGTAGVWSGTACIIILIAVPVLRVTWLVVDWSRTRDVKFALLGCALLVVLATSGAIVFLR</sequence>
<feature type="transmembrane region" description="Helical" evidence="1">
    <location>
        <begin position="34"/>
        <end position="55"/>
    </location>
</feature>
<feature type="transmembrane region" description="Helical" evidence="1">
    <location>
        <begin position="67"/>
        <end position="87"/>
    </location>
</feature>
<dbReference type="AlphaFoldDB" id="A0A6J6EHF4"/>
<organism evidence="3">
    <name type="scientific">freshwater metagenome</name>
    <dbReference type="NCBI Taxonomy" id="449393"/>
    <lineage>
        <taxon>unclassified sequences</taxon>
        <taxon>metagenomes</taxon>
        <taxon>ecological metagenomes</taxon>
    </lineage>
</organism>
<reference evidence="3" key="1">
    <citation type="submission" date="2020-05" db="EMBL/GenBank/DDBJ databases">
        <authorList>
            <person name="Chiriac C."/>
            <person name="Salcher M."/>
            <person name="Ghai R."/>
            <person name="Kavagutti S V."/>
        </authorList>
    </citation>
    <scope>NUCLEOTIDE SEQUENCE</scope>
</reference>
<evidence type="ECO:0000313" key="3">
    <source>
        <dbReference type="EMBL" id="CAB4573773.1"/>
    </source>
</evidence>
<keyword evidence="1" id="KW-0812">Transmembrane</keyword>
<gene>
    <name evidence="2" type="ORF">UFOPK1603_01238</name>
    <name evidence="3" type="ORF">UFOPK1711_00687</name>
</gene>
<proteinExistence type="predicted"/>